<reference evidence="12" key="2">
    <citation type="submission" date="2025-08" db="UniProtKB">
        <authorList>
            <consortium name="Ensembl"/>
        </authorList>
    </citation>
    <scope>IDENTIFICATION</scope>
</reference>
<dbReference type="GeneTree" id="ENSGT00390000015857"/>
<keyword evidence="5" id="KW-0378">Hydrolase</keyword>
<feature type="compositionally biased region" description="Acidic residues" evidence="10">
    <location>
        <begin position="193"/>
        <end position="203"/>
    </location>
</feature>
<dbReference type="InterPro" id="IPR017117">
    <property type="entry name" value="Nob1_euk"/>
</dbReference>
<organism evidence="12 13">
    <name type="scientific">Ciona savignyi</name>
    <name type="common">Pacific transparent sea squirt</name>
    <dbReference type="NCBI Taxonomy" id="51511"/>
    <lineage>
        <taxon>Eukaryota</taxon>
        <taxon>Metazoa</taxon>
        <taxon>Chordata</taxon>
        <taxon>Tunicata</taxon>
        <taxon>Ascidiacea</taxon>
        <taxon>Phlebobranchia</taxon>
        <taxon>Cionidae</taxon>
        <taxon>Ciona</taxon>
    </lineage>
</organism>
<dbReference type="Pfam" id="PF17146">
    <property type="entry name" value="PIN_6"/>
    <property type="match status" value="1"/>
</dbReference>
<dbReference type="GO" id="GO:0008270">
    <property type="term" value="F:zinc ion binding"/>
    <property type="evidence" value="ECO:0007669"/>
    <property type="project" value="UniProtKB-KW"/>
</dbReference>
<dbReference type="InterPro" id="IPR039907">
    <property type="entry name" value="NOB1"/>
</dbReference>
<keyword evidence="6 8" id="KW-0862">Zinc</keyword>
<dbReference type="PIRSF" id="PIRSF037125">
    <property type="entry name" value="D-site_20S_pre-rRNA_nuclease"/>
    <property type="match status" value="1"/>
</dbReference>
<evidence type="ECO:0000256" key="10">
    <source>
        <dbReference type="SAM" id="MobiDB-lite"/>
    </source>
</evidence>
<dbReference type="eggNOG" id="KOG2463">
    <property type="taxonomic scope" value="Eukaryota"/>
</dbReference>
<evidence type="ECO:0000313" key="13">
    <source>
        <dbReference type="Proteomes" id="UP000007875"/>
    </source>
</evidence>
<evidence type="ECO:0000256" key="5">
    <source>
        <dbReference type="ARBA" id="ARBA00022801"/>
    </source>
</evidence>
<evidence type="ECO:0000256" key="8">
    <source>
        <dbReference type="PIRNR" id="PIRNR037125"/>
    </source>
</evidence>
<feature type="region of interest" description="Disordered" evidence="10">
    <location>
        <begin position="171"/>
        <end position="203"/>
    </location>
</feature>
<dbReference type="InParanoid" id="H2ZD07"/>
<name>H2ZD07_CIOSA</name>
<evidence type="ECO:0000259" key="11">
    <source>
        <dbReference type="SMART" id="SM00670"/>
    </source>
</evidence>
<dbReference type="InterPro" id="IPR033411">
    <property type="entry name" value="Ribonuclease_PIN"/>
</dbReference>
<dbReference type="GO" id="GO:0004521">
    <property type="term" value="F:RNA endonuclease activity"/>
    <property type="evidence" value="ECO:0007669"/>
    <property type="project" value="UniProtKB-UniRule"/>
</dbReference>
<protein>
    <recommendedName>
        <fullName evidence="8">RNA-binding protein NOB1</fullName>
    </recommendedName>
</protein>
<comment type="subcellular location">
    <subcellularLocation>
        <location evidence="1 8">Nucleus</location>
    </subcellularLocation>
</comment>
<dbReference type="Ensembl" id="ENSCSAVT00000015651.1">
    <property type="protein sequence ID" value="ENSCSAVP00000015473.1"/>
    <property type="gene ID" value="ENSCSAVG00000009081.1"/>
</dbReference>
<evidence type="ECO:0000313" key="12">
    <source>
        <dbReference type="Ensembl" id="ENSCSAVP00000015473.1"/>
    </source>
</evidence>
<feature type="binding site" evidence="9">
    <location>
        <position position="286"/>
    </location>
    <ligand>
        <name>Zn(2+)</name>
        <dbReference type="ChEBI" id="CHEBI:29105"/>
    </ligand>
</feature>
<dbReference type="Proteomes" id="UP000007875">
    <property type="component" value="Unassembled WGS sequence"/>
</dbReference>
<dbReference type="InterPro" id="IPR014881">
    <property type="entry name" value="NOB1_Zn-bd"/>
</dbReference>
<comment type="function">
    <text evidence="8">May play a role in mRNA degradation.</text>
</comment>
<proteinExistence type="inferred from homology"/>
<feature type="region of interest" description="Disordered" evidence="10">
    <location>
        <begin position="386"/>
        <end position="409"/>
    </location>
</feature>
<dbReference type="HOGENOM" id="CLU_024666_0_0_1"/>
<dbReference type="STRING" id="51511.ENSCSAVP00000015473"/>
<dbReference type="PANTHER" id="PTHR12814:SF2">
    <property type="entry name" value="RNA-BINDING PROTEIN NOB1"/>
    <property type="match status" value="1"/>
</dbReference>
<dbReference type="Gene3D" id="6.20.210.10">
    <property type="entry name" value="Nin one binding (NOB1), Zn-ribbon-like"/>
    <property type="match status" value="1"/>
</dbReference>
<dbReference type="PANTHER" id="PTHR12814">
    <property type="entry name" value="RNA-BINDING PROTEIN NOB1"/>
    <property type="match status" value="1"/>
</dbReference>
<dbReference type="FunCoup" id="H2ZD07">
    <property type="interactions" value="302"/>
</dbReference>
<dbReference type="CDD" id="cd09876">
    <property type="entry name" value="PIN_Nob1-like"/>
    <property type="match status" value="1"/>
</dbReference>
<evidence type="ECO:0000256" key="1">
    <source>
        <dbReference type="ARBA" id="ARBA00004123"/>
    </source>
</evidence>
<evidence type="ECO:0000256" key="6">
    <source>
        <dbReference type="ARBA" id="ARBA00022833"/>
    </source>
</evidence>
<feature type="domain" description="PIN" evidence="11">
    <location>
        <begin position="7"/>
        <end position="158"/>
    </location>
</feature>
<keyword evidence="3" id="KW-0540">Nuclease</keyword>
<dbReference type="SMART" id="SM00670">
    <property type="entry name" value="PINc"/>
    <property type="match status" value="1"/>
</dbReference>
<evidence type="ECO:0000256" key="7">
    <source>
        <dbReference type="ARBA" id="ARBA00023242"/>
    </source>
</evidence>
<keyword evidence="4 8" id="KW-0479">Metal-binding</keyword>
<dbReference type="GO" id="GO:0016787">
    <property type="term" value="F:hydrolase activity"/>
    <property type="evidence" value="ECO:0007669"/>
    <property type="project" value="UniProtKB-KW"/>
</dbReference>
<keyword evidence="13" id="KW-1185">Reference proteome</keyword>
<dbReference type="SUPFAM" id="SSF144206">
    <property type="entry name" value="NOB1 zinc finger-like"/>
    <property type="match status" value="1"/>
</dbReference>
<evidence type="ECO:0000256" key="2">
    <source>
        <dbReference type="ARBA" id="ARBA00005858"/>
    </source>
</evidence>
<dbReference type="Gene3D" id="3.40.50.1010">
    <property type="entry name" value="5'-nuclease"/>
    <property type="match status" value="1"/>
</dbReference>
<feature type="binding site" evidence="9">
    <location>
        <position position="283"/>
    </location>
    <ligand>
        <name>Zn(2+)</name>
        <dbReference type="ChEBI" id="CHEBI:29105"/>
    </ligand>
</feature>
<evidence type="ECO:0000256" key="9">
    <source>
        <dbReference type="PIRSR" id="PIRSR037125-1"/>
    </source>
</evidence>
<evidence type="ECO:0000256" key="4">
    <source>
        <dbReference type="ARBA" id="ARBA00022723"/>
    </source>
</evidence>
<keyword evidence="7 8" id="KW-0539">Nucleus</keyword>
<evidence type="ECO:0000256" key="3">
    <source>
        <dbReference type="ARBA" id="ARBA00022722"/>
    </source>
</evidence>
<dbReference type="OMA" id="GYELECE"/>
<dbReference type="GO" id="GO:0030688">
    <property type="term" value="C:preribosome, small subunit precursor"/>
    <property type="evidence" value="ECO:0007669"/>
    <property type="project" value="TreeGrafter"/>
</dbReference>
<dbReference type="InterPro" id="IPR036283">
    <property type="entry name" value="NOB1_Zf-like_sf"/>
</dbReference>
<dbReference type="AlphaFoldDB" id="H2ZD07"/>
<accession>H2ZD07</accession>
<sequence>MLLNMIEHLVVDSGAFLKNADLRSLGQNIYTCNEVVAEIKDRATKQRLAVLGYELIFKEPSPTSVLIVTDASKKTGDYSSLSRTDILVLALAYELTCMHEGTDGIKQPEAVKGVIQLGRSAKQDSQLPGFYIPNENKCGNNDKNVLDGEISDDLNNLNEKNIEDIENLHLNETNTEEENGNKQINNDETKDLSDEDENVDDDEGWITPSILREMKQIQESIIEDQEEFKVGCITTDFAMQNVLFQMKMHVVAVDGMLVKQVRSYVLRCHACFNITKIMTKVFCPKCGNKTLKRVPVEVQPDGTLKLFFSRNPKVLNPRGLRYSLPKPQGGKHSQNPILCEDQVLPHDRPSKKAMRNTNVWEDDYDCSTSPFAVNDTTSRAFRLGIRTGGNNRHKKKNPNAVGQKFVKAR</sequence>
<dbReference type="InterPro" id="IPR002716">
    <property type="entry name" value="PIN_dom"/>
</dbReference>
<dbReference type="GO" id="GO:0005634">
    <property type="term" value="C:nucleus"/>
    <property type="evidence" value="ECO:0007669"/>
    <property type="project" value="UniProtKB-SubCell"/>
</dbReference>
<comment type="similarity">
    <text evidence="2 8">Belongs to the NOB1 family.</text>
</comment>
<dbReference type="GO" id="GO:0030490">
    <property type="term" value="P:maturation of SSU-rRNA"/>
    <property type="evidence" value="ECO:0007669"/>
    <property type="project" value="TreeGrafter"/>
</dbReference>
<feature type="binding site" evidence="9">
    <location>
        <position position="271"/>
    </location>
    <ligand>
        <name>Zn(2+)</name>
        <dbReference type="ChEBI" id="CHEBI:29105"/>
    </ligand>
</feature>
<reference evidence="12" key="3">
    <citation type="submission" date="2025-09" db="UniProtKB">
        <authorList>
            <consortium name="Ensembl"/>
        </authorList>
    </citation>
    <scope>IDENTIFICATION</scope>
</reference>
<reference evidence="13" key="1">
    <citation type="submission" date="2003-08" db="EMBL/GenBank/DDBJ databases">
        <authorList>
            <person name="Birren B."/>
            <person name="Nusbaum C."/>
            <person name="Abebe A."/>
            <person name="Abouelleil A."/>
            <person name="Adekoya E."/>
            <person name="Ait-zahra M."/>
            <person name="Allen N."/>
            <person name="Allen T."/>
            <person name="An P."/>
            <person name="Anderson M."/>
            <person name="Anderson S."/>
            <person name="Arachchi H."/>
            <person name="Armbruster J."/>
            <person name="Bachantsang P."/>
            <person name="Baldwin J."/>
            <person name="Barry A."/>
            <person name="Bayul T."/>
            <person name="Blitshsteyn B."/>
            <person name="Bloom T."/>
            <person name="Blye J."/>
            <person name="Boguslavskiy L."/>
            <person name="Borowsky M."/>
            <person name="Boukhgalter B."/>
            <person name="Brunache A."/>
            <person name="Butler J."/>
            <person name="Calixte N."/>
            <person name="Calvo S."/>
            <person name="Camarata J."/>
            <person name="Campo K."/>
            <person name="Chang J."/>
            <person name="Cheshatsang Y."/>
            <person name="Citroen M."/>
            <person name="Collymore A."/>
            <person name="Considine T."/>
            <person name="Cook A."/>
            <person name="Cooke P."/>
            <person name="Corum B."/>
            <person name="Cuomo C."/>
            <person name="David R."/>
            <person name="Dawoe T."/>
            <person name="Degray S."/>
            <person name="Dodge S."/>
            <person name="Dooley K."/>
            <person name="Dorje P."/>
            <person name="Dorjee K."/>
            <person name="Dorris L."/>
            <person name="Duffey N."/>
            <person name="Dupes A."/>
            <person name="Elkins T."/>
            <person name="Engels R."/>
            <person name="Erickson J."/>
            <person name="Farina A."/>
            <person name="Faro S."/>
            <person name="Ferreira P."/>
            <person name="Fischer H."/>
            <person name="Fitzgerald M."/>
            <person name="Foley K."/>
            <person name="Gage D."/>
            <person name="Galagan J."/>
            <person name="Gearin G."/>
            <person name="Gnerre S."/>
            <person name="Gnirke A."/>
            <person name="Goyette A."/>
            <person name="Graham J."/>
            <person name="Grandbois E."/>
            <person name="Gyaltsen K."/>
            <person name="Hafez N."/>
            <person name="Hagopian D."/>
            <person name="Hagos B."/>
            <person name="Hall J."/>
            <person name="Hatcher B."/>
            <person name="Heller A."/>
            <person name="Higgins H."/>
            <person name="Honan T."/>
            <person name="Horn A."/>
            <person name="Houde N."/>
            <person name="Hughes L."/>
            <person name="Hulme W."/>
            <person name="Husby E."/>
            <person name="Iliev I."/>
            <person name="Jaffe D."/>
            <person name="Jones C."/>
            <person name="Kamal M."/>
            <person name="Kamat A."/>
            <person name="Kamvysselis M."/>
            <person name="Karlsson E."/>
            <person name="Kells C."/>
            <person name="Kieu A."/>
            <person name="Kisner P."/>
            <person name="Kodira C."/>
            <person name="Kulbokas E."/>
            <person name="Labutti K."/>
            <person name="Lama D."/>
            <person name="Landers T."/>
            <person name="Leger J."/>
            <person name="Levine S."/>
            <person name="Lewis D."/>
            <person name="Lewis T."/>
            <person name="Lindblad-toh K."/>
            <person name="Liu X."/>
            <person name="Lokyitsang T."/>
            <person name="Lokyitsang Y."/>
            <person name="Lucien O."/>
            <person name="Lui A."/>
            <person name="Ma L.J."/>
            <person name="Mabbitt R."/>
            <person name="Macdonald J."/>
            <person name="Maclean C."/>
            <person name="Major J."/>
            <person name="Manning J."/>
            <person name="Marabella R."/>
            <person name="Maru K."/>
            <person name="Matthews C."/>
            <person name="Mauceli E."/>
            <person name="Mccarthy M."/>
            <person name="Mcdonough S."/>
            <person name="Mcghee T."/>
            <person name="Meldrim J."/>
            <person name="Meneus L."/>
            <person name="Mesirov J."/>
            <person name="Mihalev A."/>
            <person name="Mihova T."/>
            <person name="Mikkelsen T."/>
            <person name="Mlenga V."/>
            <person name="Moru K."/>
            <person name="Mozes J."/>
            <person name="Mulrain L."/>
            <person name="Munson G."/>
            <person name="Naylor J."/>
            <person name="Newes C."/>
            <person name="Nguyen C."/>
            <person name="Nguyen N."/>
            <person name="Nguyen T."/>
            <person name="Nicol R."/>
            <person name="Nielsen C."/>
            <person name="Nizzari M."/>
            <person name="Norbu C."/>
            <person name="Norbu N."/>
            <person name="O'donnell P."/>
            <person name="Okoawo O."/>
            <person name="O'leary S."/>
            <person name="Omotosho B."/>
            <person name="O'neill K."/>
            <person name="Osman S."/>
            <person name="Parker S."/>
            <person name="Perrin D."/>
            <person name="Phunkhang P."/>
            <person name="Piqani B."/>
            <person name="Purcell S."/>
            <person name="Rachupka T."/>
            <person name="Ramasamy U."/>
            <person name="Rameau R."/>
            <person name="Ray V."/>
            <person name="Raymond C."/>
            <person name="Retta R."/>
            <person name="Richardson S."/>
            <person name="Rise C."/>
            <person name="Rodriguez J."/>
            <person name="Rogers J."/>
            <person name="Rogov P."/>
            <person name="Rutman M."/>
            <person name="Schupbach R."/>
            <person name="Seaman C."/>
            <person name="Settipalli S."/>
            <person name="Sharpe T."/>
            <person name="Sheridan J."/>
            <person name="Sherpa N."/>
            <person name="Shi J."/>
            <person name="Smirnov S."/>
            <person name="Smith C."/>
            <person name="Sougnez C."/>
            <person name="Spencer B."/>
            <person name="Stalker J."/>
            <person name="Stange-thomann N."/>
            <person name="Stavropoulos S."/>
            <person name="Stetson K."/>
            <person name="Stone C."/>
            <person name="Stone S."/>
            <person name="Stubbs M."/>
            <person name="Talamas J."/>
            <person name="Tchuinga P."/>
            <person name="Tenzing P."/>
            <person name="Tesfaye S."/>
            <person name="Theodore J."/>
            <person name="Thoulutsang Y."/>
            <person name="Topham K."/>
            <person name="Towey S."/>
            <person name="Tsamla T."/>
            <person name="Tsomo N."/>
            <person name="Vallee D."/>
            <person name="Vassiliev H."/>
            <person name="Venkataraman V."/>
            <person name="Vinson J."/>
            <person name="Vo A."/>
            <person name="Wade C."/>
            <person name="Wang S."/>
            <person name="Wangchuk T."/>
            <person name="Wangdi T."/>
            <person name="Whittaker C."/>
            <person name="Wilkinson J."/>
            <person name="Wu Y."/>
            <person name="Wyman D."/>
            <person name="Yadav S."/>
            <person name="Yang S."/>
            <person name="Yang X."/>
            <person name="Yeager S."/>
            <person name="Yee E."/>
            <person name="Young G."/>
            <person name="Zainoun J."/>
            <person name="Zembeck L."/>
            <person name="Zimmer A."/>
            <person name="Zody M."/>
            <person name="Lander E."/>
        </authorList>
    </citation>
    <scope>NUCLEOTIDE SEQUENCE [LARGE SCALE GENOMIC DNA]</scope>
</reference>
<feature type="binding site" evidence="9">
    <location>
        <position position="268"/>
    </location>
    <ligand>
        <name>Zn(2+)</name>
        <dbReference type="ChEBI" id="CHEBI:29105"/>
    </ligand>
</feature>
<dbReference type="Pfam" id="PF08772">
    <property type="entry name" value="Zn_ribbon_NOB1"/>
    <property type="match status" value="1"/>
</dbReference>